<keyword evidence="6 13" id="KW-0032">Aminotransferase</keyword>
<dbReference type="PROSITE" id="PS00770">
    <property type="entry name" value="AA_TRANSFER_CLASS_4"/>
    <property type="match status" value="1"/>
</dbReference>
<dbReference type="NCBIfam" id="TIGR01121">
    <property type="entry name" value="D_amino_aminoT"/>
    <property type="match status" value="1"/>
</dbReference>
<evidence type="ECO:0000313" key="13">
    <source>
        <dbReference type="EMBL" id="EGA90711.1"/>
    </source>
</evidence>
<dbReference type="FunFam" id="3.30.470.10:FF:000009">
    <property type="entry name" value="D-alanine aminotransferase"/>
    <property type="match status" value="1"/>
</dbReference>
<evidence type="ECO:0000256" key="11">
    <source>
        <dbReference type="RuleBase" id="RU004516"/>
    </source>
</evidence>
<evidence type="ECO:0000256" key="5">
    <source>
        <dbReference type="ARBA" id="ARBA00021779"/>
    </source>
</evidence>
<evidence type="ECO:0000256" key="1">
    <source>
        <dbReference type="ARBA" id="ARBA00001933"/>
    </source>
</evidence>
<organism evidence="13 14">
    <name type="scientific">Planococcus donghaensis MPA1U2</name>
    <dbReference type="NCBI Taxonomy" id="933115"/>
    <lineage>
        <taxon>Bacteria</taxon>
        <taxon>Bacillati</taxon>
        <taxon>Bacillota</taxon>
        <taxon>Bacilli</taxon>
        <taxon>Bacillales</taxon>
        <taxon>Caryophanaceae</taxon>
        <taxon>Planococcus</taxon>
    </lineage>
</organism>
<dbReference type="EMBL" id="AEPB01000012">
    <property type="protein sequence ID" value="EGA90711.1"/>
    <property type="molecule type" value="Genomic_DNA"/>
</dbReference>
<dbReference type="InterPro" id="IPR043132">
    <property type="entry name" value="BCAT-like_C"/>
</dbReference>
<dbReference type="GO" id="GO:0047810">
    <property type="term" value="F:D-alanine-2-oxoglutarate aminotransferase activity"/>
    <property type="evidence" value="ECO:0007669"/>
    <property type="project" value="UniProtKB-EC"/>
</dbReference>
<dbReference type="Pfam" id="PF01063">
    <property type="entry name" value="Aminotran_4"/>
    <property type="match status" value="1"/>
</dbReference>
<comment type="subunit">
    <text evidence="3">Homodimer.</text>
</comment>
<evidence type="ECO:0000256" key="2">
    <source>
        <dbReference type="ARBA" id="ARBA00009320"/>
    </source>
</evidence>
<evidence type="ECO:0000256" key="10">
    <source>
        <dbReference type="RuleBase" id="RU004106"/>
    </source>
</evidence>
<dbReference type="EC" id="2.6.1.21" evidence="4 12"/>
<keyword evidence="7 13" id="KW-0808">Transferase</keyword>
<dbReference type="InterPro" id="IPR001544">
    <property type="entry name" value="Aminotrans_IV"/>
</dbReference>
<dbReference type="GO" id="GO:0046416">
    <property type="term" value="P:D-amino acid metabolic process"/>
    <property type="evidence" value="ECO:0007669"/>
    <property type="project" value="InterPro"/>
</dbReference>
<dbReference type="InterPro" id="IPR018300">
    <property type="entry name" value="Aminotrans_IV_CS"/>
</dbReference>
<comment type="similarity">
    <text evidence="2 10">Belongs to the class-IV pyridoxal-phosphate-dependent aminotransferase family.</text>
</comment>
<comment type="catalytic activity">
    <reaction evidence="9 12">
        <text>D-alanine + 2-oxoglutarate = D-glutamate + pyruvate</text>
        <dbReference type="Rhea" id="RHEA:15869"/>
        <dbReference type="ChEBI" id="CHEBI:15361"/>
        <dbReference type="ChEBI" id="CHEBI:16810"/>
        <dbReference type="ChEBI" id="CHEBI:29986"/>
        <dbReference type="ChEBI" id="CHEBI:57416"/>
        <dbReference type="EC" id="2.6.1.21"/>
    </reaction>
</comment>
<evidence type="ECO:0000256" key="7">
    <source>
        <dbReference type="ARBA" id="ARBA00022679"/>
    </source>
</evidence>
<evidence type="ECO:0000256" key="4">
    <source>
        <dbReference type="ARBA" id="ARBA00012874"/>
    </source>
</evidence>
<name>E7RE47_9BACL</name>
<protein>
    <recommendedName>
        <fullName evidence="5 12">D-alanine aminotransferase</fullName>
        <ecNumber evidence="4 12">2.6.1.21</ecNumber>
    </recommendedName>
</protein>
<dbReference type="SUPFAM" id="SSF56752">
    <property type="entry name" value="D-aminoacid aminotransferase-like PLP-dependent enzymes"/>
    <property type="match status" value="1"/>
</dbReference>
<dbReference type="CDD" id="cd01558">
    <property type="entry name" value="D-AAT_like"/>
    <property type="match status" value="1"/>
</dbReference>
<dbReference type="AlphaFoldDB" id="E7RE47"/>
<evidence type="ECO:0000256" key="12">
    <source>
        <dbReference type="RuleBase" id="RU004520"/>
    </source>
</evidence>
<dbReference type="PANTHER" id="PTHR42743">
    <property type="entry name" value="AMINO-ACID AMINOTRANSFERASE"/>
    <property type="match status" value="1"/>
</dbReference>
<comment type="caution">
    <text evidence="13">The sequence shown here is derived from an EMBL/GenBank/DDBJ whole genome shotgun (WGS) entry which is preliminary data.</text>
</comment>
<dbReference type="GO" id="GO:0005829">
    <property type="term" value="C:cytosol"/>
    <property type="evidence" value="ECO:0007669"/>
    <property type="project" value="TreeGrafter"/>
</dbReference>
<dbReference type="GO" id="GO:0030170">
    <property type="term" value="F:pyridoxal phosphate binding"/>
    <property type="evidence" value="ECO:0007669"/>
    <property type="project" value="InterPro"/>
</dbReference>
<evidence type="ECO:0000256" key="8">
    <source>
        <dbReference type="ARBA" id="ARBA00022898"/>
    </source>
</evidence>
<dbReference type="InterPro" id="IPR005784">
    <property type="entry name" value="D_amino_transT"/>
</dbReference>
<keyword evidence="8 11" id="KW-0663">Pyridoxal phosphate</keyword>
<evidence type="ECO:0000313" key="14">
    <source>
        <dbReference type="Proteomes" id="UP000003052"/>
    </source>
</evidence>
<comment type="function">
    <text evidence="12">Acts on the D-isomers of alanine, leucine, aspartate, glutamate, aminobutyrate, norvaline and asparagine. The enzyme transfers an amino group from a substrate D-amino acid to the pyridoxal phosphate cofactor to form pyridoxamine and an alpha-keto acid in the first half-reaction.</text>
</comment>
<dbReference type="PANTHER" id="PTHR42743:SF10">
    <property type="entry name" value="D-ALANINE AMINOTRANSFERASE"/>
    <property type="match status" value="1"/>
</dbReference>
<dbReference type="Gene3D" id="3.30.470.10">
    <property type="match status" value="1"/>
</dbReference>
<evidence type="ECO:0000256" key="6">
    <source>
        <dbReference type="ARBA" id="ARBA00022576"/>
    </source>
</evidence>
<evidence type="ECO:0000256" key="3">
    <source>
        <dbReference type="ARBA" id="ARBA00011738"/>
    </source>
</evidence>
<dbReference type="Proteomes" id="UP000003052">
    <property type="component" value="Unassembled WGS sequence"/>
</dbReference>
<dbReference type="eggNOG" id="COG0115">
    <property type="taxonomic scope" value="Bacteria"/>
</dbReference>
<proteinExistence type="inferred from homology"/>
<sequence length="284" mass="32197">MDMDLILHNGEFIREEDLVISREDRGYQFGDGIYEVIRVYDGNLFTAKEHIDRFYDSADKIKIVIPYTKDVFHKMIYDFVEVNNIETGQVYVQITRGAAERQHQFPTQATPVIIGNTKSVERPIASLNSGVTAKFIEDIRWLRCDIKSLNLLGNVLAKQEAYEEGFFEAILHRGETVTEGCSSNMYGIKNGTLYTHPANNLILNGITRRVILELCEELEIPVEERPFTKTEALEMDEFIMSSTTTEVMPVVAIGDHKIGQGVPGELTRKLQTAFEARIQVGVKS</sequence>
<evidence type="ECO:0000256" key="9">
    <source>
        <dbReference type="ARBA" id="ARBA00047911"/>
    </source>
</evidence>
<dbReference type="GO" id="GO:0046394">
    <property type="term" value="P:carboxylic acid biosynthetic process"/>
    <property type="evidence" value="ECO:0007669"/>
    <property type="project" value="UniProtKB-ARBA"/>
</dbReference>
<dbReference type="GO" id="GO:0008652">
    <property type="term" value="P:amino acid biosynthetic process"/>
    <property type="evidence" value="ECO:0007669"/>
    <property type="project" value="UniProtKB-ARBA"/>
</dbReference>
<dbReference type="InterPro" id="IPR050571">
    <property type="entry name" value="Class-IV_PLP-Dep_Aminotrnsfr"/>
</dbReference>
<accession>E7RE47</accession>
<reference evidence="13 14" key="1">
    <citation type="journal article" date="2011" name="J. Bacteriol.">
        <title>The Draft Genome of Planococcus donghaensis MPA1U2 Reveals Nonsporulation Pathways Controlled by a Conserved Spo0A Regulon.</title>
        <authorList>
            <person name="Pearson M.D."/>
            <person name="Noller H.F."/>
        </authorList>
    </citation>
    <scope>NUCLEOTIDE SEQUENCE [LARGE SCALE GENOMIC DNA]</scope>
    <source>
        <strain evidence="13 14">MPA1U2</strain>
    </source>
</reference>
<gene>
    <name evidence="13" type="ORF">GPDM_03645</name>
</gene>
<dbReference type="FunFam" id="3.20.10.10:FF:000002">
    <property type="entry name" value="D-alanine aminotransferase"/>
    <property type="match status" value="1"/>
</dbReference>
<dbReference type="Gene3D" id="3.20.10.10">
    <property type="entry name" value="D-amino Acid Aminotransferase, subunit A, domain 2"/>
    <property type="match status" value="1"/>
</dbReference>
<dbReference type="InterPro" id="IPR036038">
    <property type="entry name" value="Aminotransferase-like"/>
</dbReference>
<comment type="cofactor">
    <cofactor evidence="1 11">
        <name>pyridoxal 5'-phosphate</name>
        <dbReference type="ChEBI" id="CHEBI:597326"/>
    </cofactor>
</comment>
<dbReference type="InterPro" id="IPR043131">
    <property type="entry name" value="BCAT-like_N"/>
</dbReference>